<dbReference type="KEGG" id="clup:CLUP02_11239"/>
<dbReference type="GeneID" id="73345217"/>
<name>A0A9Q8SYG9_9PEZI</name>
<protein>
    <submittedName>
        <fullName evidence="1">Uncharacterized protein</fullName>
    </submittedName>
</protein>
<dbReference type="RefSeq" id="XP_049147352.1">
    <property type="nucleotide sequence ID" value="XM_049290207.1"/>
</dbReference>
<sequence length="107" mass="12036">MQLAAILRSLHITTSIRDVNCTTLGWSILAHHASFGSDCCIGHKAGFSHRIKVSSEILNCWLSLTNNYWKPILLLQKTCLRSKLPEVRAPSFVEFVIRPSKQQATET</sequence>
<dbReference type="Proteomes" id="UP000830671">
    <property type="component" value="Chromosome 5"/>
</dbReference>
<evidence type="ECO:0000313" key="2">
    <source>
        <dbReference type="Proteomes" id="UP000830671"/>
    </source>
</evidence>
<reference evidence="1" key="1">
    <citation type="journal article" date="2021" name="Mol. Plant Microbe Interact.">
        <title>Complete Genome Sequence of the Plant-Pathogenic Fungus Colletotrichum lupini.</title>
        <authorList>
            <person name="Baroncelli R."/>
            <person name="Pensec F."/>
            <person name="Da Lio D."/>
            <person name="Boufleur T."/>
            <person name="Vicente I."/>
            <person name="Sarrocco S."/>
            <person name="Picot A."/>
            <person name="Baraldi E."/>
            <person name="Sukno S."/>
            <person name="Thon M."/>
            <person name="Le Floch G."/>
        </authorList>
    </citation>
    <scope>NUCLEOTIDE SEQUENCE</scope>
    <source>
        <strain evidence="1">IMI 504893</strain>
    </source>
</reference>
<accession>A0A9Q8SYG9</accession>
<dbReference type="EMBL" id="CP019477">
    <property type="protein sequence ID" value="UQC85740.1"/>
    <property type="molecule type" value="Genomic_DNA"/>
</dbReference>
<evidence type="ECO:0000313" key="1">
    <source>
        <dbReference type="EMBL" id="UQC85740.1"/>
    </source>
</evidence>
<gene>
    <name evidence="1" type="ORF">CLUP02_11239</name>
</gene>
<organism evidence="1 2">
    <name type="scientific">Colletotrichum lupini</name>
    <dbReference type="NCBI Taxonomy" id="145971"/>
    <lineage>
        <taxon>Eukaryota</taxon>
        <taxon>Fungi</taxon>
        <taxon>Dikarya</taxon>
        <taxon>Ascomycota</taxon>
        <taxon>Pezizomycotina</taxon>
        <taxon>Sordariomycetes</taxon>
        <taxon>Hypocreomycetidae</taxon>
        <taxon>Glomerellales</taxon>
        <taxon>Glomerellaceae</taxon>
        <taxon>Colletotrichum</taxon>
        <taxon>Colletotrichum acutatum species complex</taxon>
    </lineage>
</organism>
<keyword evidence="2" id="KW-1185">Reference proteome</keyword>
<dbReference type="AlphaFoldDB" id="A0A9Q8SYG9"/>
<proteinExistence type="predicted"/>